<keyword evidence="2 4" id="KW-0808">Transferase</keyword>
<comment type="similarity">
    <text evidence="1 4">Belongs to the glycerate kinase type-1 family.</text>
</comment>
<evidence type="ECO:0000256" key="2">
    <source>
        <dbReference type="ARBA" id="ARBA00022679"/>
    </source>
</evidence>
<dbReference type="InterPro" id="IPR018193">
    <property type="entry name" value="Glyc_kinase_flavodox-like_fold"/>
</dbReference>
<dbReference type="Gene3D" id="3.40.50.10350">
    <property type="entry name" value="Glycerate kinase, domain 1"/>
    <property type="match status" value="1"/>
</dbReference>
<evidence type="ECO:0000313" key="5">
    <source>
        <dbReference type="EMBL" id="MCW3171110.1"/>
    </source>
</evidence>
<comment type="caution">
    <text evidence="5">The sequence shown here is derived from an EMBL/GenBank/DDBJ whole genome shotgun (WGS) entry which is preliminary data.</text>
</comment>
<dbReference type="GO" id="GO:0016301">
    <property type="term" value="F:kinase activity"/>
    <property type="evidence" value="ECO:0007669"/>
    <property type="project" value="UniProtKB-KW"/>
</dbReference>
<evidence type="ECO:0000313" key="6">
    <source>
        <dbReference type="Proteomes" id="UP001163714"/>
    </source>
</evidence>
<dbReference type="InterPro" id="IPR018197">
    <property type="entry name" value="Glycerate_kinase_RE-like"/>
</dbReference>
<dbReference type="PIRSF" id="PIRSF006078">
    <property type="entry name" value="GlxK"/>
    <property type="match status" value="1"/>
</dbReference>
<dbReference type="InterPro" id="IPR036129">
    <property type="entry name" value="Glycerate_kinase_sf"/>
</dbReference>
<evidence type="ECO:0000256" key="4">
    <source>
        <dbReference type="PIRNR" id="PIRNR006078"/>
    </source>
</evidence>
<dbReference type="RefSeq" id="WP_264724569.1">
    <property type="nucleotide sequence ID" value="NZ_JAPDMX010000002.1"/>
</dbReference>
<dbReference type="Proteomes" id="UP001163714">
    <property type="component" value="Unassembled WGS sequence"/>
</dbReference>
<dbReference type="InterPro" id="IPR004381">
    <property type="entry name" value="Glycerate_kinase"/>
</dbReference>
<evidence type="ECO:0000256" key="3">
    <source>
        <dbReference type="ARBA" id="ARBA00022777"/>
    </source>
</evidence>
<evidence type="ECO:0000256" key="1">
    <source>
        <dbReference type="ARBA" id="ARBA00006284"/>
    </source>
</evidence>
<organism evidence="5 6">
    <name type="scientific">Shewanella subflava</name>
    <dbReference type="NCBI Taxonomy" id="2986476"/>
    <lineage>
        <taxon>Bacteria</taxon>
        <taxon>Pseudomonadati</taxon>
        <taxon>Pseudomonadota</taxon>
        <taxon>Gammaproteobacteria</taxon>
        <taxon>Alteromonadales</taxon>
        <taxon>Shewanellaceae</taxon>
        <taxon>Shewanella</taxon>
    </lineage>
</organism>
<keyword evidence="3 4" id="KW-0418">Kinase</keyword>
<gene>
    <name evidence="5" type="ORF">OHT75_01270</name>
</gene>
<name>A0ABT3I595_9GAMM</name>
<protein>
    <submittedName>
        <fullName evidence="5">Glycerate kinase</fullName>
    </submittedName>
</protein>
<proteinExistence type="inferred from homology"/>
<dbReference type="PANTHER" id="PTHR21599:SF0">
    <property type="entry name" value="GLYCERATE KINASE"/>
    <property type="match status" value="1"/>
</dbReference>
<dbReference type="NCBIfam" id="TIGR00045">
    <property type="entry name" value="glycerate kinase"/>
    <property type="match status" value="1"/>
</dbReference>
<accession>A0ABT3I595</accession>
<reference evidence="5" key="1">
    <citation type="submission" date="2022-10" db="EMBL/GenBank/DDBJ databases">
        <title>Shewanella flava sp. nov, isolated from the estuary of the Fenhe River into the Yellow River.</title>
        <authorList>
            <person name="Li Y."/>
        </authorList>
    </citation>
    <scope>NUCLEOTIDE SEQUENCE</scope>
    <source>
        <strain evidence="5">FYR11-62</strain>
    </source>
</reference>
<sequence>MKIVIAPDSFKESLSAMQVAEAIEQGLKQVFPDADYRKVPMADGGEGTVQAMVDATGGEIIHLNVRGPLGNAIPSFYGILGATTSGTKTAVIEMAAASGLHLVARNERNPLITSSYGTGELIIDALNRGIRHIIIGLGGSATNDAGAGMLKALGFSLLNHVGTAIDDGGAGLIDLATIDDTQCHPHLKDCQFDIACDVDNPLCGPKGASAIFGPQKGATSEMVTQLDGALNHFAKIAHPHWNNDRLHHLPGAGAAGGMGFAIVAFLKGQLSPGVTLVANAVGLADTCKGATLVITGEGRIDGQTVFGKTPMGVLQTAQQYHVPVIGIAGCLGDNADAMIKQGMTAIFPIIPGIATLDQVLSQAAINLTNTSANIAALMKLSMSLNHDISGDKNLKQAKP</sequence>
<dbReference type="Pfam" id="PF02595">
    <property type="entry name" value="Gly_kinase"/>
    <property type="match status" value="1"/>
</dbReference>
<keyword evidence="6" id="KW-1185">Reference proteome</keyword>
<dbReference type="Gene3D" id="3.90.1510.10">
    <property type="entry name" value="Glycerate kinase, domain 2"/>
    <property type="match status" value="1"/>
</dbReference>
<dbReference type="SUPFAM" id="SSF110738">
    <property type="entry name" value="Glycerate kinase I"/>
    <property type="match status" value="1"/>
</dbReference>
<dbReference type="PANTHER" id="PTHR21599">
    <property type="entry name" value="GLYCERATE KINASE"/>
    <property type="match status" value="1"/>
</dbReference>
<dbReference type="EMBL" id="JAPDMX010000002">
    <property type="protein sequence ID" value="MCW3171110.1"/>
    <property type="molecule type" value="Genomic_DNA"/>
</dbReference>